<dbReference type="PANTHER" id="PTHR46238">
    <property type="entry name" value="REVERSE TRANSCRIPTASE DOMAIN-CONTAINING PROTEIN"/>
    <property type="match status" value="1"/>
</dbReference>
<name>A0A2G2XBS3_CAPBA</name>
<reference evidence="2" key="2">
    <citation type="journal article" date="2017" name="J. Anim. Genet.">
        <title>Multiple reference genome sequences of hot pepper reveal the massive evolution of plant disease resistance genes by retroduplication.</title>
        <authorList>
            <person name="Kim S."/>
            <person name="Park J."/>
            <person name="Yeom S.-I."/>
            <person name="Kim Y.-M."/>
            <person name="Seo E."/>
            <person name="Kim K.-T."/>
            <person name="Kim M.-S."/>
            <person name="Lee J.M."/>
            <person name="Cheong K."/>
            <person name="Shin H.-S."/>
            <person name="Kim S.-B."/>
            <person name="Han K."/>
            <person name="Lee J."/>
            <person name="Park M."/>
            <person name="Lee H.-A."/>
            <person name="Lee H.-Y."/>
            <person name="Lee Y."/>
            <person name="Oh S."/>
            <person name="Lee J.H."/>
            <person name="Choi E."/>
            <person name="Choi E."/>
            <person name="Lee S.E."/>
            <person name="Jeon J."/>
            <person name="Kim H."/>
            <person name="Choi G."/>
            <person name="Song H."/>
            <person name="Lee J."/>
            <person name="Lee S.-C."/>
            <person name="Kwon J.-K."/>
            <person name="Lee H.-Y."/>
            <person name="Koo N."/>
            <person name="Hong Y."/>
            <person name="Kim R.W."/>
            <person name="Kang W.-H."/>
            <person name="Huh J.H."/>
            <person name="Kang B.-C."/>
            <person name="Yang T.-J."/>
            <person name="Lee Y.-H."/>
            <person name="Bennetzen J.L."/>
            <person name="Choi D."/>
        </authorList>
    </citation>
    <scope>NUCLEOTIDE SEQUENCE [LARGE SCALE GENOMIC DNA]</scope>
    <source>
        <strain evidence="2">cv. PBC81</strain>
    </source>
</reference>
<accession>A0A2G2XBS3</accession>
<gene>
    <name evidence="1" type="ORF">CQW23_03442</name>
</gene>
<keyword evidence="2" id="KW-1185">Reference proteome</keyword>
<reference evidence="1 2" key="1">
    <citation type="journal article" date="2017" name="Genome Biol.">
        <title>New reference genome sequences of hot pepper reveal the massive evolution of plant disease-resistance genes by retroduplication.</title>
        <authorList>
            <person name="Kim S."/>
            <person name="Park J."/>
            <person name="Yeom S.I."/>
            <person name="Kim Y.M."/>
            <person name="Seo E."/>
            <person name="Kim K.T."/>
            <person name="Kim M.S."/>
            <person name="Lee J.M."/>
            <person name="Cheong K."/>
            <person name="Shin H.S."/>
            <person name="Kim S.B."/>
            <person name="Han K."/>
            <person name="Lee J."/>
            <person name="Park M."/>
            <person name="Lee H.A."/>
            <person name="Lee H.Y."/>
            <person name="Lee Y."/>
            <person name="Oh S."/>
            <person name="Lee J.H."/>
            <person name="Choi E."/>
            <person name="Choi E."/>
            <person name="Lee S.E."/>
            <person name="Jeon J."/>
            <person name="Kim H."/>
            <person name="Choi G."/>
            <person name="Song H."/>
            <person name="Lee J."/>
            <person name="Lee S.C."/>
            <person name="Kwon J.K."/>
            <person name="Lee H.Y."/>
            <person name="Koo N."/>
            <person name="Hong Y."/>
            <person name="Kim R.W."/>
            <person name="Kang W.H."/>
            <person name="Huh J.H."/>
            <person name="Kang B.C."/>
            <person name="Yang T.J."/>
            <person name="Lee Y.H."/>
            <person name="Bennetzen J.L."/>
            <person name="Choi D."/>
        </authorList>
    </citation>
    <scope>NUCLEOTIDE SEQUENCE [LARGE SCALE GENOMIC DNA]</scope>
    <source>
        <strain evidence="2">cv. PBC81</strain>
    </source>
</reference>
<proteinExistence type="predicted"/>
<protein>
    <submittedName>
        <fullName evidence="1">Uncharacterized protein</fullName>
    </submittedName>
</protein>
<dbReference type="PANTHER" id="PTHR46238:SF8">
    <property type="entry name" value="ENDONUCLEASE_EXONUCLEASE_PHOSPHATASE DOMAIN-CONTAINING PROTEIN"/>
    <property type="match status" value="1"/>
</dbReference>
<comment type="caution">
    <text evidence="1">The sequence shown here is derived from an EMBL/GenBank/DDBJ whole genome shotgun (WGS) entry which is preliminary data.</text>
</comment>
<sequence length="183" mass="20914">MRVARLRWFGHVMTRGTDAPVRRCERLTMNGFRRGSFFSVSAAHNLPVRRPWFPQLWASLSHFPGLQHDLVPVGSSPQRFAPFGVALSICQLTWPTYKQLLWCTFNPWISSICAPGDGYRYNRPLPEPGHRYSVHGPILKLDIALCMCTWPLLSPSRATFNPWPLSQASSLVIPSYVLWHIQT</sequence>
<dbReference type="AlphaFoldDB" id="A0A2G2XBS3"/>
<evidence type="ECO:0000313" key="2">
    <source>
        <dbReference type="Proteomes" id="UP000224567"/>
    </source>
</evidence>
<dbReference type="OrthoDB" id="1328196at2759"/>
<organism evidence="1 2">
    <name type="scientific">Capsicum baccatum</name>
    <name type="common">Peruvian pepper</name>
    <dbReference type="NCBI Taxonomy" id="33114"/>
    <lineage>
        <taxon>Eukaryota</taxon>
        <taxon>Viridiplantae</taxon>
        <taxon>Streptophyta</taxon>
        <taxon>Embryophyta</taxon>
        <taxon>Tracheophyta</taxon>
        <taxon>Spermatophyta</taxon>
        <taxon>Magnoliopsida</taxon>
        <taxon>eudicotyledons</taxon>
        <taxon>Gunneridae</taxon>
        <taxon>Pentapetalae</taxon>
        <taxon>asterids</taxon>
        <taxon>lamiids</taxon>
        <taxon>Solanales</taxon>
        <taxon>Solanaceae</taxon>
        <taxon>Solanoideae</taxon>
        <taxon>Capsiceae</taxon>
        <taxon>Capsicum</taxon>
    </lineage>
</organism>
<dbReference type="EMBL" id="MLFT02000002">
    <property type="protein sequence ID" value="PHT54956.1"/>
    <property type="molecule type" value="Genomic_DNA"/>
</dbReference>
<dbReference type="Proteomes" id="UP000224567">
    <property type="component" value="Unassembled WGS sequence"/>
</dbReference>
<evidence type="ECO:0000313" key="1">
    <source>
        <dbReference type="EMBL" id="PHT54956.1"/>
    </source>
</evidence>